<protein>
    <submittedName>
        <fullName evidence="2">Uncharacterized protein</fullName>
    </submittedName>
</protein>
<evidence type="ECO:0000313" key="2">
    <source>
        <dbReference type="EMBL" id="REE96646.1"/>
    </source>
</evidence>
<dbReference type="RefSeq" id="WP_116022259.1">
    <property type="nucleotide sequence ID" value="NZ_QTTT01000001.1"/>
</dbReference>
<dbReference type="AlphaFoldDB" id="A0A3D9SL38"/>
<gene>
    <name evidence="2" type="ORF">DFJ69_2086</name>
</gene>
<feature type="region of interest" description="Disordered" evidence="1">
    <location>
        <begin position="175"/>
        <end position="201"/>
    </location>
</feature>
<feature type="region of interest" description="Disordered" evidence="1">
    <location>
        <begin position="126"/>
        <end position="147"/>
    </location>
</feature>
<dbReference type="OrthoDB" id="3482146at2"/>
<sequence length="201" mass="21169">MTDFGNEYDALWLARDTSRAGQIAGLRELADLLEVHPDIPVYDHGSISFALGSSETEAFEVIDRAAAALTAAGVPFQRRDTGNGRGIKFVVGGIEYGFSRMYDAQYAAHQARQSYETNVQVAADDSVAGSGAADRGEVGDSSVPPGGYVYAGPAAENEPGVDVGSRHVCGMPVESEPCPHHSRTSTLVHQADGLLNGGESR</sequence>
<organism evidence="2 3">
    <name type="scientific">Thermomonospora umbrina</name>
    <dbReference type="NCBI Taxonomy" id="111806"/>
    <lineage>
        <taxon>Bacteria</taxon>
        <taxon>Bacillati</taxon>
        <taxon>Actinomycetota</taxon>
        <taxon>Actinomycetes</taxon>
        <taxon>Streptosporangiales</taxon>
        <taxon>Thermomonosporaceae</taxon>
        <taxon>Thermomonospora</taxon>
    </lineage>
</organism>
<accession>A0A3D9SL38</accession>
<evidence type="ECO:0000313" key="3">
    <source>
        <dbReference type="Proteomes" id="UP000256661"/>
    </source>
</evidence>
<comment type="caution">
    <text evidence="2">The sequence shown here is derived from an EMBL/GenBank/DDBJ whole genome shotgun (WGS) entry which is preliminary data.</text>
</comment>
<name>A0A3D9SL38_9ACTN</name>
<reference evidence="2 3" key="1">
    <citation type="submission" date="2018-08" db="EMBL/GenBank/DDBJ databases">
        <title>Sequencing the genomes of 1000 actinobacteria strains.</title>
        <authorList>
            <person name="Klenk H.-P."/>
        </authorList>
    </citation>
    <scope>NUCLEOTIDE SEQUENCE [LARGE SCALE GENOMIC DNA]</scope>
    <source>
        <strain evidence="2 3">DSM 43927</strain>
    </source>
</reference>
<dbReference type="Proteomes" id="UP000256661">
    <property type="component" value="Unassembled WGS sequence"/>
</dbReference>
<dbReference type="EMBL" id="QTTT01000001">
    <property type="protein sequence ID" value="REE96646.1"/>
    <property type="molecule type" value="Genomic_DNA"/>
</dbReference>
<evidence type="ECO:0000256" key="1">
    <source>
        <dbReference type="SAM" id="MobiDB-lite"/>
    </source>
</evidence>
<keyword evidence="3" id="KW-1185">Reference proteome</keyword>
<proteinExistence type="predicted"/>